<feature type="transmembrane region" description="Helical" evidence="1">
    <location>
        <begin position="103"/>
        <end position="120"/>
    </location>
</feature>
<feature type="transmembrane region" description="Helical" evidence="1">
    <location>
        <begin position="12"/>
        <end position="33"/>
    </location>
</feature>
<feature type="transmembrane region" description="Helical" evidence="1">
    <location>
        <begin position="184"/>
        <end position="203"/>
    </location>
</feature>
<keyword evidence="3" id="KW-1185">Reference proteome</keyword>
<keyword evidence="1" id="KW-0472">Membrane</keyword>
<dbReference type="Proteomes" id="UP001596270">
    <property type="component" value="Unassembled WGS sequence"/>
</dbReference>
<keyword evidence="1" id="KW-1133">Transmembrane helix</keyword>
<feature type="transmembrane region" description="Helical" evidence="1">
    <location>
        <begin position="45"/>
        <end position="68"/>
    </location>
</feature>
<evidence type="ECO:0000256" key="1">
    <source>
        <dbReference type="SAM" id="Phobius"/>
    </source>
</evidence>
<comment type="caution">
    <text evidence="2">The sequence shown here is derived from an EMBL/GenBank/DDBJ whole genome shotgun (WGS) entry which is preliminary data.</text>
</comment>
<reference evidence="3" key="1">
    <citation type="journal article" date="2019" name="Int. J. Syst. Evol. Microbiol.">
        <title>The Global Catalogue of Microorganisms (GCM) 10K type strain sequencing project: providing services to taxonomists for standard genome sequencing and annotation.</title>
        <authorList>
            <consortium name="The Broad Institute Genomics Platform"/>
            <consortium name="The Broad Institute Genome Sequencing Center for Infectious Disease"/>
            <person name="Wu L."/>
            <person name="Ma J."/>
        </authorList>
    </citation>
    <scope>NUCLEOTIDE SEQUENCE [LARGE SCALE GENOMIC DNA]</scope>
    <source>
        <strain evidence="3">CCUG 39402</strain>
    </source>
</reference>
<sequence length="215" mass="22886">MFPPLTDFFALLGINLVLCAGCLRLLGAAGVGLSGEARPWAKWTGVVLFVLLWVPVGAAQLPIVAYVRGISSDLSITLVVLACLGLGRRLLGLSAIGQRECNALFAVIAVAAMFLYPLALGWGDWDAYRLGWGAPGMWAALLILSLVCWLRGLRLLPVLVAMALLAWTAGLLESSNLWDYLLDPWLSVAALVYCAKAAILKLLKLSGRGRPGAVS</sequence>
<organism evidence="2 3">
    <name type="scientific">Polaromonas aquatica</name>
    <dbReference type="NCBI Taxonomy" id="332657"/>
    <lineage>
        <taxon>Bacteria</taxon>
        <taxon>Pseudomonadati</taxon>
        <taxon>Pseudomonadota</taxon>
        <taxon>Betaproteobacteria</taxon>
        <taxon>Burkholderiales</taxon>
        <taxon>Comamonadaceae</taxon>
        <taxon>Polaromonas</taxon>
    </lineage>
</organism>
<feature type="transmembrane region" description="Helical" evidence="1">
    <location>
        <begin position="74"/>
        <end position="91"/>
    </location>
</feature>
<evidence type="ECO:0000313" key="2">
    <source>
        <dbReference type="EMBL" id="MFC6284462.1"/>
    </source>
</evidence>
<accession>A0ABW1U6B7</accession>
<dbReference type="EMBL" id="JBHSRS010000084">
    <property type="protein sequence ID" value="MFC6284462.1"/>
    <property type="molecule type" value="Genomic_DNA"/>
</dbReference>
<feature type="transmembrane region" description="Helical" evidence="1">
    <location>
        <begin position="155"/>
        <end position="172"/>
    </location>
</feature>
<protein>
    <submittedName>
        <fullName evidence="2">Uncharacterized protein</fullName>
    </submittedName>
</protein>
<feature type="transmembrane region" description="Helical" evidence="1">
    <location>
        <begin position="132"/>
        <end position="150"/>
    </location>
</feature>
<dbReference type="RefSeq" id="WP_371438720.1">
    <property type="nucleotide sequence ID" value="NZ_JBHSRS010000084.1"/>
</dbReference>
<name>A0ABW1U6B7_9BURK</name>
<keyword evidence="1" id="KW-0812">Transmembrane</keyword>
<evidence type="ECO:0000313" key="3">
    <source>
        <dbReference type="Proteomes" id="UP001596270"/>
    </source>
</evidence>
<proteinExistence type="predicted"/>
<gene>
    <name evidence="2" type="ORF">ACFQND_24830</name>
</gene>